<feature type="binding site" evidence="10">
    <location>
        <position position="296"/>
    </location>
    <ligand>
        <name>UDP-N-acetyl-alpha-D-glucosamine</name>
        <dbReference type="ChEBI" id="CHEBI:57705"/>
    </ligand>
</feature>
<feature type="binding site" evidence="10">
    <location>
        <begin position="14"/>
        <end position="16"/>
    </location>
    <ligand>
        <name>UDP-N-acetyl-alpha-D-glucosamine</name>
        <dbReference type="ChEBI" id="CHEBI:57705"/>
    </ligand>
</feature>
<dbReference type="Proteomes" id="UP000253769">
    <property type="component" value="Unassembled WGS sequence"/>
</dbReference>
<keyword evidence="9 10" id="KW-0961">Cell wall biogenesis/degradation</keyword>
<dbReference type="GO" id="GO:0051991">
    <property type="term" value="F:UDP-N-acetyl-D-glucosamine:N-acetylmuramoyl-L-alanyl-D-glutamyl-meso-2,6-diaminopimelyl-D-alanyl-D-alanine-diphosphoundecaprenol 4-beta-N-acetylglucosaminlytransferase activity"/>
    <property type="evidence" value="ECO:0007669"/>
    <property type="project" value="RHEA"/>
</dbReference>
<evidence type="ECO:0000256" key="5">
    <source>
        <dbReference type="ARBA" id="ARBA00022960"/>
    </source>
</evidence>
<evidence type="ECO:0000256" key="2">
    <source>
        <dbReference type="ARBA" id="ARBA00022618"/>
    </source>
</evidence>
<dbReference type="CDD" id="cd03785">
    <property type="entry name" value="GT28_MurG"/>
    <property type="match status" value="1"/>
</dbReference>
<keyword evidence="14" id="KW-1185">Reference proteome</keyword>
<dbReference type="OrthoDB" id="9808936at2"/>
<sequence>MSARGTVLLMAGGTGGHVFPALATAEYLQQQGYQIEWLGSQKGIENRLVPEAGIKLHSISVTGLRGKGKLSLLMAPFKLLRALWQAWQVVRQIQPVAVLGMGGFASGPGGVAAWMLGKPLLIHEQNAIPGLTNRLLARLADRVMEAFPGAFEGRAQALATGNPVRSTIGSLPEPAQRYGERQGPLRLLVVGGSLGAQAINRCVVETLAELPESQRPQLWHQTGANNLQDTLNAYAEAGIELNEQTRVVPFIDDMQSAYGWADLVICRAGALTVSELAIAGVASVLVPFPFAVDDHQTANARFLSEQQAALLVPQPQLDRERLQQLLQQWNNREELAAMAQRARALATPEATSVVAQQCQEHALNG</sequence>
<dbReference type="Pfam" id="PF04101">
    <property type="entry name" value="Glyco_tran_28_C"/>
    <property type="match status" value="1"/>
</dbReference>
<dbReference type="GO" id="GO:0005975">
    <property type="term" value="P:carbohydrate metabolic process"/>
    <property type="evidence" value="ECO:0007669"/>
    <property type="project" value="InterPro"/>
</dbReference>
<feature type="binding site" evidence="10">
    <location>
        <position position="193"/>
    </location>
    <ligand>
        <name>UDP-N-acetyl-alpha-D-glucosamine</name>
        <dbReference type="ChEBI" id="CHEBI:57705"/>
    </ligand>
</feature>
<keyword evidence="4 10" id="KW-0808">Transferase</keyword>
<dbReference type="GO" id="GO:0005886">
    <property type="term" value="C:plasma membrane"/>
    <property type="evidence" value="ECO:0007669"/>
    <property type="project" value="UniProtKB-SubCell"/>
</dbReference>
<evidence type="ECO:0000256" key="1">
    <source>
        <dbReference type="ARBA" id="ARBA00022475"/>
    </source>
</evidence>
<dbReference type="GO" id="GO:0008360">
    <property type="term" value="P:regulation of cell shape"/>
    <property type="evidence" value="ECO:0007669"/>
    <property type="project" value="UniProtKB-KW"/>
</dbReference>
<dbReference type="Pfam" id="PF03033">
    <property type="entry name" value="Glyco_transf_28"/>
    <property type="match status" value="1"/>
</dbReference>
<keyword evidence="3 10" id="KW-0328">Glycosyltransferase</keyword>
<comment type="subcellular location">
    <subcellularLocation>
        <location evidence="10">Cell membrane</location>
        <topology evidence="10">Peripheral membrane protein</topology>
        <orientation evidence="10">Cytoplasmic side</orientation>
    </subcellularLocation>
</comment>
<evidence type="ECO:0000256" key="9">
    <source>
        <dbReference type="ARBA" id="ARBA00023316"/>
    </source>
</evidence>
<keyword evidence="5 10" id="KW-0133">Cell shape</keyword>
<dbReference type="InterPro" id="IPR004276">
    <property type="entry name" value="GlycoTrans_28_N"/>
</dbReference>
<comment type="function">
    <text evidence="10">Cell wall formation. Catalyzes the transfer of a GlcNAc subunit on undecaprenyl-pyrophosphoryl-MurNAc-pentapeptide (lipid intermediate I) to form undecaprenyl-pyrophosphoryl-MurNAc-(pentapeptide)GlcNAc (lipid intermediate II).</text>
</comment>
<keyword evidence="8 10" id="KW-0131">Cell cycle</keyword>
<protein>
    <recommendedName>
        <fullName evidence="10">UDP-N-acetylglucosamine--N-acetylmuramyl-(pentapeptide) pyrophosphoryl-undecaprenol N-acetylglucosamine transferase</fullName>
        <ecNumber evidence="10">2.4.1.227</ecNumber>
    </recommendedName>
    <alternativeName>
        <fullName evidence="10">Undecaprenyl-PP-MurNAc-pentapeptide-UDPGlcNAc GlcNAc transferase</fullName>
    </alternativeName>
</protein>
<evidence type="ECO:0000259" key="12">
    <source>
        <dbReference type="Pfam" id="PF04101"/>
    </source>
</evidence>
<dbReference type="SUPFAM" id="SSF53756">
    <property type="entry name" value="UDP-Glycosyltransferase/glycogen phosphorylase"/>
    <property type="match status" value="1"/>
</dbReference>
<dbReference type="EMBL" id="QQOH01000002">
    <property type="protein sequence ID" value="RDE22792.1"/>
    <property type="molecule type" value="Genomic_DNA"/>
</dbReference>
<keyword evidence="2 10" id="KW-0132">Cell division</keyword>
<accession>A0A369WM52</accession>
<evidence type="ECO:0000256" key="7">
    <source>
        <dbReference type="ARBA" id="ARBA00023136"/>
    </source>
</evidence>
<feature type="domain" description="Glycosyl transferase family 28 C-terminal" evidence="12">
    <location>
        <begin position="187"/>
        <end position="343"/>
    </location>
</feature>
<organism evidence="13 14">
    <name type="scientific">Motiliproteus coralliicola</name>
    <dbReference type="NCBI Taxonomy" id="2283196"/>
    <lineage>
        <taxon>Bacteria</taxon>
        <taxon>Pseudomonadati</taxon>
        <taxon>Pseudomonadota</taxon>
        <taxon>Gammaproteobacteria</taxon>
        <taxon>Oceanospirillales</taxon>
        <taxon>Oceanospirillaceae</taxon>
        <taxon>Motiliproteus</taxon>
    </lineage>
</organism>
<evidence type="ECO:0000256" key="10">
    <source>
        <dbReference type="HAMAP-Rule" id="MF_00033"/>
    </source>
</evidence>
<evidence type="ECO:0000256" key="8">
    <source>
        <dbReference type="ARBA" id="ARBA00023306"/>
    </source>
</evidence>
<dbReference type="AlphaFoldDB" id="A0A369WM52"/>
<evidence type="ECO:0000313" key="14">
    <source>
        <dbReference type="Proteomes" id="UP000253769"/>
    </source>
</evidence>
<dbReference type="GO" id="GO:0051301">
    <property type="term" value="P:cell division"/>
    <property type="evidence" value="ECO:0007669"/>
    <property type="project" value="UniProtKB-KW"/>
</dbReference>
<dbReference type="NCBIfam" id="TIGR01133">
    <property type="entry name" value="murG"/>
    <property type="match status" value="1"/>
</dbReference>
<dbReference type="EC" id="2.4.1.227" evidence="10"/>
<comment type="catalytic activity">
    <reaction evidence="10">
        <text>di-trans,octa-cis-undecaprenyl diphospho-N-acetyl-alpha-D-muramoyl-L-alanyl-D-glutamyl-meso-2,6-diaminopimeloyl-D-alanyl-D-alanine + UDP-N-acetyl-alpha-D-glucosamine = di-trans,octa-cis-undecaprenyl diphospho-[N-acetyl-alpha-D-glucosaminyl-(1-&gt;4)]-N-acetyl-alpha-D-muramoyl-L-alanyl-D-glutamyl-meso-2,6-diaminopimeloyl-D-alanyl-D-alanine + UDP + H(+)</text>
        <dbReference type="Rhea" id="RHEA:31227"/>
        <dbReference type="ChEBI" id="CHEBI:15378"/>
        <dbReference type="ChEBI" id="CHEBI:57705"/>
        <dbReference type="ChEBI" id="CHEBI:58223"/>
        <dbReference type="ChEBI" id="CHEBI:61387"/>
        <dbReference type="ChEBI" id="CHEBI:61388"/>
        <dbReference type="EC" id="2.4.1.227"/>
    </reaction>
</comment>
<comment type="similarity">
    <text evidence="10">Belongs to the glycosyltransferase 28 family. MurG subfamily.</text>
</comment>
<comment type="pathway">
    <text evidence="10">Cell wall biogenesis; peptidoglycan biosynthesis.</text>
</comment>
<evidence type="ECO:0000256" key="6">
    <source>
        <dbReference type="ARBA" id="ARBA00022984"/>
    </source>
</evidence>
<keyword evidence="1 10" id="KW-1003">Cell membrane</keyword>
<feature type="binding site" evidence="10">
    <location>
        <position position="126"/>
    </location>
    <ligand>
        <name>UDP-N-acetyl-alpha-D-glucosamine</name>
        <dbReference type="ChEBI" id="CHEBI:57705"/>
    </ligand>
</feature>
<gene>
    <name evidence="10 13" type="primary">murG</name>
    <name evidence="13" type="ORF">DV711_09475</name>
</gene>
<dbReference type="InterPro" id="IPR006009">
    <property type="entry name" value="GlcNAc_MurG"/>
</dbReference>
<keyword evidence="7 10" id="KW-0472">Membrane</keyword>
<feature type="binding site" evidence="10">
    <location>
        <begin position="270"/>
        <end position="275"/>
    </location>
    <ligand>
        <name>UDP-N-acetyl-alpha-D-glucosamine</name>
        <dbReference type="ChEBI" id="CHEBI:57705"/>
    </ligand>
</feature>
<dbReference type="GO" id="GO:0009252">
    <property type="term" value="P:peptidoglycan biosynthetic process"/>
    <property type="evidence" value="ECO:0007669"/>
    <property type="project" value="UniProtKB-UniRule"/>
</dbReference>
<name>A0A369WM52_9GAMM</name>
<feature type="binding site" evidence="10">
    <location>
        <position position="165"/>
    </location>
    <ligand>
        <name>UDP-N-acetyl-alpha-D-glucosamine</name>
        <dbReference type="ChEBI" id="CHEBI:57705"/>
    </ligand>
</feature>
<feature type="binding site" evidence="10">
    <location>
        <position position="251"/>
    </location>
    <ligand>
        <name>UDP-N-acetyl-alpha-D-glucosamine</name>
        <dbReference type="ChEBI" id="CHEBI:57705"/>
    </ligand>
</feature>
<dbReference type="InterPro" id="IPR007235">
    <property type="entry name" value="Glyco_trans_28_C"/>
</dbReference>
<dbReference type="RefSeq" id="WP_114695425.1">
    <property type="nucleotide sequence ID" value="NZ_QQOH01000002.1"/>
</dbReference>
<dbReference type="PANTHER" id="PTHR21015">
    <property type="entry name" value="UDP-N-ACETYLGLUCOSAMINE--N-ACETYLMURAMYL-(PENTAPEPTIDE) PYROPHOSPHORYL-UNDECAPRENOL N-ACETYLGLUCOSAMINE TRANSFERASE 1"/>
    <property type="match status" value="1"/>
</dbReference>
<evidence type="ECO:0000259" key="11">
    <source>
        <dbReference type="Pfam" id="PF03033"/>
    </source>
</evidence>
<dbReference type="Gene3D" id="3.40.50.2000">
    <property type="entry name" value="Glycogen Phosphorylase B"/>
    <property type="match status" value="2"/>
</dbReference>
<proteinExistence type="inferred from homology"/>
<feature type="domain" description="Glycosyltransferase family 28 N-terminal" evidence="11">
    <location>
        <begin position="7"/>
        <end position="144"/>
    </location>
</feature>
<evidence type="ECO:0000256" key="4">
    <source>
        <dbReference type="ARBA" id="ARBA00022679"/>
    </source>
</evidence>
<dbReference type="HAMAP" id="MF_00033">
    <property type="entry name" value="MurG"/>
    <property type="match status" value="1"/>
</dbReference>
<keyword evidence="6 10" id="KW-0573">Peptidoglycan synthesis</keyword>
<evidence type="ECO:0000256" key="3">
    <source>
        <dbReference type="ARBA" id="ARBA00022676"/>
    </source>
</evidence>
<evidence type="ECO:0000313" key="13">
    <source>
        <dbReference type="EMBL" id="RDE22792.1"/>
    </source>
</evidence>
<dbReference type="GO" id="GO:0071555">
    <property type="term" value="P:cell wall organization"/>
    <property type="evidence" value="ECO:0007669"/>
    <property type="project" value="UniProtKB-KW"/>
</dbReference>
<dbReference type="GO" id="GO:0050511">
    <property type="term" value="F:undecaprenyldiphospho-muramoylpentapeptide beta-N-acetylglucosaminyltransferase activity"/>
    <property type="evidence" value="ECO:0007669"/>
    <property type="project" value="UniProtKB-UniRule"/>
</dbReference>
<dbReference type="UniPathway" id="UPA00219"/>
<dbReference type="PANTHER" id="PTHR21015:SF22">
    <property type="entry name" value="GLYCOSYLTRANSFERASE"/>
    <property type="match status" value="1"/>
</dbReference>
<comment type="caution">
    <text evidence="13">The sequence shown here is derived from an EMBL/GenBank/DDBJ whole genome shotgun (WGS) entry which is preliminary data.</text>
</comment>
<reference evidence="13 14" key="1">
    <citation type="submission" date="2018-07" db="EMBL/GenBank/DDBJ databases">
        <title>Motiliproteus coralliicola sp. nov., a bacterium isolated from Coral.</title>
        <authorList>
            <person name="Wang G."/>
        </authorList>
    </citation>
    <scope>NUCLEOTIDE SEQUENCE [LARGE SCALE GENOMIC DNA]</scope>
    <source>
        <strain evidence="13 14">C34</strain>
    </source>
</reference>